<dbReference type="InterPro" id="IPR001245">
    <property type="entry name" value="Ser-Thr/Tyr_kinase_cat_dom"/>
</dbReference>
<protein>
    <submittedName>
        <fullName evidence="3">OLC1v1015594C1</fullName>
    </submittedName>
</protein>
<gene>
    <name evidence="3" type="ORF">OLC1_LOCUS21436</name>
</gene>
<evidence type="ECO:0000259" key="2">
    <source>
        <dbReference type="PROSITE" id="PS50011"/>
    </source>
</evidence>
<accession>A0AAV1E432</accession>
<dbReference type="Pfam" id="PF00069">
    <property type="entry name" value="Pkinase"/>
    <property type="match status" value="1"/>
</dbReference>
<dbReference type="GO" id="GO:0005524">
    <property type="term" value="F:ATP binding"/>
    <property type="evidence" value="ECO:0007669"/>
    <property type="project" value="UniProtKB-UniRule"/>
</dbReference>
<keyword evidence="1" id="KW-0547">Nucleotide-binding</keyword>
<reference evidence="3" key="1">
    <citation type="submission" date="2023-03" db="EMBL/GenBank/DDBJ databases">
        <authorList>
            <person name="Julca I."/>
        </authorList>
    </citation>
    <scope>NUCLEOTIDE SEQUENCE</scope>
</reference>
<dbReference type="PROSITE" id="PS50011">
    <property type="entry name" value="PROTEIN_KINASE_DOM"/>
    <property type="match status" value="1"/>
</dbReference>
<dbReference type="Gene3D" id="1.10.510.10">
    <property type="entry name" value="Transferase(Phosphotransferase) domain 1"/>
    <property type="match status" value="2"/>
</dbReference>
<dbReference type="PROSITE" id="PS00107">
    <property type="entry name" value="PROTEIN_KINASE_ATP"/>
    <property type="match status" value="1"/>
</dbReference>
<feature type="domain" description="Protein kinase" evidence="2">
    <location>
        <begin position="4"/>
        <end position="262"/>
    </location>
</feature>
<keyword evidence="4" id="KW-1185">Reference proteome</keyword>
<name>A0AAV1E432_OLDCO</name>
<proteinExistence type="predicted"/>
<dbReference type="InterPro" id="IPR017441">
    <property type="entry name" value="Protein_kinase_ATP_BS"/>
</dbReference>
<evidence type="ECO:0000256" key="1">
    <source>
        <dbReference type="PROSITE-ProRule" id="PRU10141"/>
    </source>
</evidence>
<evidence type="ECO:0000313" key="4">
    <source>
        <dbReference type="Proteomes" id="UP001161247"/>
    </source>
</evidence>
<feature type="binding site" evidence="1">
    <location>
        <position position="38"/>
    </location>
    <ligand>
        <name>ATP</name>
        <dbReference type="ChEBI" id="CHEBI:30616"/>
    </ligand>
</feature>
<dbReference type="InterPro" id="IPR000719">
    <property type="entry name" value="Prot_kinase_dom"/>
</dbReference>
<dbReference type="EMBL" id="OX459125">
    <property type="protein sequence ID" value="CAI9114792.1"/>
    <property type="molecule type" value="Genomic_DNA"/>
</dbReference>
<sequence>MECWKKVKELGSGSYGKVFLATRVASYSHCQPSSMAVKTAERNQLFLLREEKKFLAEFNDGMSAPNPNIIQCFGDDTSVENGRIVYNLLMEYAAGGSLRELIASSSKGGGMPEFHVASRECSRVSARVTPSVKIADFGFARWVSEPEQPHDMVSHGTQDFDRFYNRGTAMYSSPESMTFGLHDTGTDIWSLRCIVYEMITGEHIWKLGTTNRDLLRQILGGKFQIPERCHLSQEAVDFLGKCLVTDPKYRWSASKLLQHPFIVNNVMIASQIHDIDWLNRKTDHQINSPFGVRDWVSKRQLFSITPMLEALHQSQKASTTS</sequence>
<evidence type="ECO:0000313" key="3">
    <source>
        <dbReference type="EMBL" id="CAI9114792.1"/>
    </source>
</evidence>
<dbReference type="SUPFAM" id="SSF56112">
    <property type="entry name" value="Protein kinase-like (PK-like)"/>
    <property type="match status" value="1"/>
</dbReference>
<organism evidence="3 4">
    <name type="scientific">Oldenlandia corymbosa var. corymbosa</name>
    <dbReference type="NCBI Taxonomy" id="529605"/>
    <lineage>
        <taxon>Eukaryota</taxon>
        <taxon>Viridiplantae</taxon>
        <taxon>Streptophyta</taxon>
        <taxon>Embryophyta</taxon>
        <taxon>Tracheophyta</taxon>
        <taxon>Spermatophyta</taxon>
        <taxon>Magnoliopsida</taxon>
        <taxon>eudicotyledons</taxon>
        <taxon>Gunneridae</taxon>
        <taxon>Pentapetalae</taxon>
        <taxon>asterids</taxon>
        <taxon>lamiids</taxon>
        <taxon>Gentianales</taxon>
        <taxon>Rubiaceae</taxon>
        <taxon>Rubioideae</taxon>
        <taxon>Spermacoceae</taxon>
        <taxon>Hedyotis-Oldenlandia complex</taxon>
        <taxon>Oldenlandia</taxon>
    </lineage>
</organism>
<dbReference type="GO" id="GO:0007165">
    <property type="term" value="P:signal transduction"/>
    <property type="evidence" value="ECO:0007669"/>
    <property type="project" value="TreeGrafter"/>
</dbReference>
<dbReference type="Proteomes" id="UP001161247">
    <property type="component" value="Chromosome 8"/>
</dbReference>
<dbReference type="PANTHER" id="PTHR48011">
    <property type="entry name" value="CCR4-NOT TRANSCRIPTIONAL COMPLEX SUBUNIT CAF120-RELATED"/>
    <property type="match status" value="1"/>
</dbReference>
<dbReference type="AlphaFoldDB" id="A0AAV1E432"/>
<dbReference type="Pfam" id="PF07714">
    <property type="entry name" value="PK_Tyr_Ser-Thr"/>
    <property type="match status" value="1"/>
</dbReference>
<dbReference type="PANTHER" id="PTHR48011:SF18">
    <property type="entry name" value="MITOGEN-ACTIVATED PROTEIN KINASE KINASE KINASE 19-RELATED"/>
    <property type="match status" value="1"/>
</dbReference>
<keyword evidence="1" id="KW-0067">ATP-binding</keyword>
<dbReference type="InterPro" id="IPR052751">
    <property type="entry name" value="Plant_MAPKKK"/>
</dbReference>
<dbReference type="GO" id="GO:0004672">
    <property type="term" value="F:protein kinase activity"/>
    <property type="evidence" value="ECO:0007669"/>
    <property type="project" value="InterPro"/>
</dbReference>
<dbReference type="InterPro" id="IPR011009">
    <property type="entry name" value="Kinase-like_dom_sf"/>
</dbReference>